<dbReference type="EMBL" id="LR738855">
    <property type="protein sequence ID" value="VZH85305.1"/>
    <property type="molecule type" value="Genomic_DNA"/>
</dbReference>
<name>A0A6I8MC35_9CORY</name>
<protein>
    <submittedName>
        <fullName evidence="1">Uncharacterized protein</fullName>
    </submittedName>
</protein>
<dbReference type="KEGG" id="crf:FRC0190_01272"/>
<evidence type="ECO:0000313" key="1">
    <source>
        <dbReference type="EMBL" id="VZH85305.1"/>
    </source>
</evidence>
<organism evidence="1 2">
    <name type="scientific">Corynebacterium rouxii</name>
    <dbReference type="NCBI Taxonomy" id="2719119"/>
    <lineage>
        <taxon>Bacteria</taxon>
        <taxon>Bacillati</taxon>
        <taxon>Actinomycetota</taxon>
        <taxon>Actinomycetes</taxon>
        <taxon>Mycobacteriales</taxon>
        <taxon>Corynebacteriaceae</taxon>
        <taxon>Corynebacterium</taxon>
    </lineage>
</organism>
<dbReference type="AlphaFoldDB" id="A0A6I8MC35"/>
<dbReference type="Proteomes" id="UP000423525">
    <property type="component" value="Chromosome"/>
</dbReference>
<reference evidence="1 2" key="1">
    <citation type="submission" date="2019-11" db="EMBL/GenBank/DDBJ databases">
        <authorList>
            <person name="Brisse S."/>
        </authorList>
    </citation>
    <scope>NUCLEOTIDE SEQUENCE [LARGE SCALE GENOMIC DNA]</scope>
    <source>
        <strain evidence="1">FRC0190</strain>
    </source>
</reference>
<sequence>MLKLSRGKPQMYKVSLISPSGDAVDLTAADSVMRLDDGGIQGLVGVVQQKTVTGVGLPGQLSTGLNVEPMVGSLAMIVKDYTVLSRLRGMMSTRFDSTLAVESPKFGRFTALVRLTAPIESPAADPVGDEWIPVTLDLIVNDGLWWSATIVSPTGEKNVTVTNSGDVPAHPKIRWGGAGGQVTLPSGATFTLPQVTAPRSISFDPLEMLAVRDDKGVLDREAWLKLRGKTLPESVPAGESRKFMIPSGASISWHVGVFDPWR</sequence>
<accession>A0A6I8MC35</accession>
<gene>
    <name evidence="1" type="ORF">FRC0190_01272</name>
</gene>
<dbReference type="RefSeq" id="WP_155872878.1">
    <property type="nucleotide sequence ID" value="NZ_CP168248.1"/>
</dbReference>
<proteinExistence type="predicted"/>
<evidence type="ECO:0000313" key="2">
    <source>
        <dbReference type="Proteomes" id="UP000423525"/>
    </source>
</evidence>